<comment type="caution">
    <text evidence="1">The sequence shown here is derived from an EMBL/GenBank/DDBJ whole genome shotgun (WGS) entry which is preliminary data.</text>
</comment>
<dbReference type="Proteomes" id="UP001143543">
    <property type="component" value="Unassembled WGS sequence"/>
</dbReference>
<sequence length="563" mass="61623">MKKIYILFGLAMALVISGCEKSPQDIIDSSGEYVNIADGFSLINYSMQLNVVDAADYRFPVEDATVTVEGYDADLIFESGGSREFKLTRGQLQLVVNPSFEPEEGNPLNFTVIINAPGYLPVRKEFRMFNTDKEKFVTLPMVNISNPPSGAAVATEQFSLTGGELTTTEIITVNASGDKVMGGSITIPAGTKFYDVNGNQLTGGTLDVQMIHFDGTNDACIAVMPGGGIYKDLISTPDGVFAGKVFPVSFADVQMFVSGTKVKTFNNPIEIATEIAPDAININTQTTFMVGDELTLSSYDEEKPYLSVEETLVVEEVNGTLMAIGHTSHLTHFEIEIIDGSVFIAVWDGAIDLLGGSGLPLSENCNKVINFTVPGTGTSERTFYMEFVEEQYGLKNVYTSGPKTVYNGSSVSYHYYGYPNESDYELHIYEGVDQTHKGNLLYTFDLDSGCDTNNTVTLDASLFSSDIIFKGSASCANGTVEKPSFYLYQKPAGASLWEYIYIGHVEDGQLTINSDITQDGQTYDYWTLYNNKIYETTYTVDYSEANQLDFPLDANTCMSLFGS</sequence>
<organism evidence="1 2">
    <name type="scientific">Neptunitalea lumnitzerae</name>
    <dbReference type="NCBI Taxonomy" id="2965509"/>
    <lineage>
        <taxon>Bacteria</taxon>
        <taxon>Pseudomonadati</taxon>
        <taxon>Bacteroidota</taxon>
        <taxon>Flavobacteriia</taxon>
        <taxon>Flavobacteriales</taxon>
        <taxon>Flavobacteriaceae</taxon>
        <taxon>Neptunitalea</taxon>
    </lineage>
</organism>
<keyword evidence="2" id="KW-1185">Reference proteome</keyword>
<name>A0ABQ5MMX1_9FLAO</name>
<evidence type="ECO:0000313" key="1">
    <source>
        <dbReference type="EMBL" id="GLB50740.1"/>
    </source>
</evidence>
<evidence type="ECO:0008006" key="3">
    <source>
        <dbReference type="Google" id="ProtNLM"/>
    </source>
</evidence>
<protein>
    <recommendedName>
        <fullName evidence="3">Calx-beta domain-containing protein</fullName>
    </recommendedName>
</protein>
<gene>
    <name evidence="1" type="ORF">Y10_31080</name>
</gene>
<evidence type="ECO:0000313" key="2">
    <source>
        <dbReference type="Proteomes" id="UP001143543"/>
    </source>
</evidence>
<accession>A0ABQ5MMX1</accession>
<dbReference type="EMBL" id="BRVO01000004">
    <property type="protein sequence ID" value="GLB50740.1"/>
    <property type="molecule type" value="Genomic_DNA"/>
</dbReference>
<reference evidence="1" key="1">
    <citation type="submission" date="2022-07" db="EMBL/GenBank/DDBJ databases">
        <title>Taxonomy of Novel Oxalotrophic and Methylotrophic Bacteria.</title>
        <authorList>
            <person name="Sahin N."/>
            <person name="Tani A."/>
        </authorList>
    </citation>
    <scope>NUCLEOTIDE SEQUENCE</scope>
    <source>
        <strain evidence="1">Y10</strain>
    </source>
</reference>
<proteinExistence type="predicted"/>
<dbReference type="RefSeq" id="WP_281766372.1">
    <property type="nucleotide sequence ID" value="NZ_BRVO01000004.1"/>
</dbReference>
<dbReference type="PROSITE" id="PS51257">
    <property type="entry name" value="PROKAR_LIPOPROTEIN"/>
    <property type="match status" value="1"/>
</dbReference>